<feature type="transmembrane region" description="Helical" evidence="1">
    <location>
        <begin position="88"/>
        <end position="107"/>
    </location>
</feature>
<keyword evidence="1" id="KW-1133">Transmembrane helix</keyword>
<comment type="caution">
    <text evidence="2">The sequence shown here is derived from an EMBL/GenBank/DDBJ whole genome shotgun (WGS) entry which is preliminary data.</text>
</comment>
<protein>
    <recommendedName>
        <fullName evidence="4">DUF2306 domain-containing protein</fullName>
    </recommendedName>
</protein>
<accession>A0A2S9VF13</accession>
<keyword evidence="1" id="KW-0812">Transmembrane</keyword>
<feature type="transmembrane region" description="Helical" evidence="1">
    <location>
        <begin position="46"/>
        <end position="68"/>
    </location>
</feature>
<dbReference type="OrthoDB" id="5984490at2"/>
<evidence type="ECO:0000256" key="1">
    <source>
        <dbReference type="SAM" id="Phobius"/>
    </source>
</evidence>
<gene>
    <name evidence="2" type="ORF">C6Y40_03020</name>
</gene>
<evidence type="ECO:0000313" key="3">
    <source>
        <dbReference type="Proteomes" id="UP000238949"/>
    </source>
</evidence>
<feature type="transmembrane region" description="Helical" evidence="1">
    <location>
        <begin position="174"/>
        <end position="197"/>
    </location>
</feature>
<keyword evidence="3" id="KW-1185">Reference proteome</keyword>
<keyword evidence="1" id="KW-0472">Membrane</keyword>
<feature type="transmembrane region" description="Helical" evidence="1">
    <location>
        <begin position="6"/>
        <end position="25"/>
    </location>
</feature>
<dbReference type="AlphaFoldDB" id="A0A2S9VF13"/>
<dbReference type="EMBL" id="PVNP01000020">
    <property type="protein sequence ID" value="PRO75050.1"/>
    <property type="molecule type" value="Genomic_DNA"/>
</dbReference>
<reference evidence="3" key="1">
    <citation type="journal article" date="2020" name="Int. J. Syst. Evol. Microbiol.">
        <title>Alteromonas alba sp. nov., a marine bacterium isolated from the seawater of the West Pacific Ocean.</title>
        <authorList>
            <person name="Sun C."/>
            <person name="Wu Y.-H."/>
            <person name="Xamxidin M."/>
            <person name="Cheng H."/>
            <person name="Xu X.-W."/>
        </authorList>
    </citation>
    <scope>NUCLEOTIDE SEQUENCE [LARGE SCALE GENOMIC DNA]</scope>
    <source>
        <strain evidence="3">190</strain>
    </source>
</reference>
<name>A0A2S9VF13_9ALTE</name>
<organism evidence="2 3">
    <name type="scientific">Alteromonas alba</name>
    <dbReference type="NCBI Taxonomy" id="2079529"/>
    <lineage>
        <taxon>Bacteria</taxon>
        <taxon>Pseudomonadati</taxon>
        <taxon>Pseudomonadota</taxon>
        <taxon>Gammaproteobacteria</taxon>
        <taxon>Alteromonadales</taxon>
        <taxon>Alteromonadaceae</taxon>
        <taxon>Alteromonas/Salinimonas group</taxon>
        <taxon>Alteromonas</taxon>
    </lineage>
</organism>
<evidence type="ECO:0000313" key="2">
    <source>
        <dbReference type="EMBL" id="PRO75050.1"/>
    </source>
</evidence>
<dbReference type="Proteomes" id="UP000238949">
    <property type="component" value="Unassembled WGS sequence"/>
</dbReference>
<dbReference type="RefSeq" id="WP_105933281.1">
    <property type="nucleotide sequence ID" value="NZ_PVNP01000020.1"/>
</dbReference>
<feature type="transmembrane region" description="Helical" evidence="1">
    <location>
        <begin position="209"/>
        <end position="229"/>
    </location>
</feature>
<proteinExistence type="predicted"/>
<feature type="transmembrane region" description="Helical" evidence="1">
    <location>
        <begin position="145"/>
        <end position="162"/>
    </location>
</feature>
<sequence length="253" mass="28091">MHSIQQGLLYLHIFTGGLGLLLFWIPIFGRKGGFNHRRFGVYFRRTMLTSVISGVILALFWIVVPTVVHPELLDNPKAIPYFQRFGAFLVHLGLVMYTSLMGGQWALEAKHSRDSLRTPARVAPAVLLVFTSIGSGYLGIRHEQVLMMVFAPLGLMIAWGQLRFIFAKEVEPKAWLVEHLSGYIGTGIGAYTAFFAFGGRTLFSDIGAWQYAFWILPGVIGNFAVVLLARKYRGNSKSQVQTPSLPAQSGTAQ</sequence>
<evidence type="ECO:0008006" key="4">
    <source>
        <dbReference type="Google" id="ProtNLM"/>
    </source>
</evidence>
<feature type="transmembrane region" description="Helical" evidence="1">
    <location>
        <begin position="119"/>
        <end position="139"/>
    </location>
</feature>